<keyword evidence="2" id="KW-1185">Reference proteome</keyword>
<evidence type="ECO:0000313" key="1">
    <source>
        <dbReference type="EMBL" id="EFC39900.1"/>
    </source>
</evidence>
<dbReference type="GeneID" id="8850932"/>
<reference evidence="1 2" key="1">
    <citation type="journal article" date="2010" name="Cell">
        <title>The genome of Naegleria gruberi illuminates early eukaryotic versatility.</title>
        <authorList>
            <person name="Fritz-Laylin L.K."/>
            <person name="Prochnik S.E."/>
            <person name="Ginger M.L."/>
            <person name="Dacks J.B."/>
            <person name="Carpenter M.L."/>
            <person name="Field M.C."/>
            <person name="Kuo A."/>
            <person name="Paredez A."/>
            <person name="Chapman J."/>
            <person name="Pham J."/>
            <person name="Shu S."/>
            <person name="Neupane R."/>
            <person name="Cipriano M."/>
            <person name="Mancuso J."/>
            <person name="Tu H."/>
            <person name="Salamov A."/>
            <person name="Lindquist E."/>
            <person name="Shapiro H."/>
            <person name="Lucas S."/>
            <person name="Grigoriev I.V."/>
            <person name="Cande W.Z."/>
            <person name="Fulton C."/>
            <person name="Rokhsar D.S."/>
            <person name="Dawson S.C."/>
        </authorList>
    </citation>
    <scope>NUCLEOTIDE SEQUENCE [LARGE SCALE GENOMIC DNA]</scope>
    <source>
        <strain evidence="1 2">NEG-M</strain>
    </source>
</reference>
<dbReference type="KEGG" id="ngr:NAEGRDRAFT_72232"/>
<dbReference type="Proteomes" id="UP000006671">
    <property type="component" value="Unassembled WGS sequence"/>
</dbReference>
<dbReference type="InterPro" id="IPR009091">
    <property type="entry name" value="RCC1/BLIP-II"/>
</dbReference>
<dbReference type="RefSeq" id="XP_002672644.1">
    <property type="nucleotide sequence ID" value="XM_002672598.1"/>
</dbReference>
<dbReference type="InParanoid" id="D2VTA6"/>
<proteinExistence type="predicted"/>
<dbReference type="VEuPathDB" id="AmoebaDB:NAEGRDRAFT_72232"/>
<evidence type="ECO:0000313" key="2">
    <source>
        <dbReference type="Proteomes" id="UP000006671"/>
    </source>
</evidence>
<protein>
    <submittedName>
        <fullName evidence="1">Predicted protein</fullName>
    </submittedName>
</protein>
<gene>
    <name evidence="1" type="ORF">NAEGRDRAFT_72232</name>
</gene>
<dbReference type="SUPFAM" id="SSF50985">
    <property type="entry name" value="RCC1/BLIP-II"/>
    <property type="match status" value="1"/>
</dbReference>
<sequence length="408" mass="46648">MANTNPLFSLFNHHEEDIEIVLSEETSNLPEIPSNLVNKFGSIKFMLGRSGSCLILSEDDELFVTVADGLIVNDGFNPTWKRFTIGFKNPNERIVHVSASYHACVLILQSGSQFNNISTRVFVGYVNGERADRDFGEEVTEYSDKEENLLDGDENSNIIWYHLKDFELNNGEYVNYSSCAAFACSFITSHGRLFACGSNQFAELAQPTTGFRTGQIIPKVNQCCLDPLNECENPFFIKTVNGDHNIIGITKDHNIFYCGYDMEFGGKDLEMMRQLKRVVSLEYDEYFIDICASYYRRLYLTNDTFFGNIMDKIGETVVSCRMCGSASKYYLLINNYKIFSLEEDSFTLKLMHTVTNPRPFKTLQIATDESGFVVAYWKCSTESKNLMNQKENLKKRVYDNLLSDIRFN</sequence>
<dbReference type="AlphaFoldDB" id="D2VTA6"/>
<accession>D2VTA6</accession>
<dbReference type="OMA" id="KECRIEN"/>
<organism evidence="2">
    <name type="scientific">Naegleria gruberi</name>
    <name type="common">Amoeba</name>
    <dbReference type="NCBI Taxonomy" id="5762"/>
    <lineage>
        <taxon>Eukaryota</taxon>
        <taxon>Discoba</taxon>
        <taxon>Heterolobosea</taxon>
        <taxon>Tetramitia</taxon>
        <taxon>Eutetramitia</taxon>
        <taxon>Vahlkampfiidae</taxon>
        <taxon>Naegleria</taxon>
    </lineage>
</organism>
<dbReference type="EMBL" id="GG738896">
    <property type="protein sequence ID" value="EFC39900.1"/>
    <property type="molecule type" value="Genomic_DNA"/>
</dbReference>
<dbReference type="Gene3D" id="2.130.10.30">
    <property type="entry name" value="Regulator of chromosome condensation 1/beta-lactamase-inhibitor protein II"/>
    <property type="match status" value="1"/>
</dbReference>
<name>D2VTA6_NAEGR</name>